<dbReference type="EMBL" id="AYZQ01000001">
    <property type="protein sequence ID" value="KRM72735.1"/>
    <property type="molecule type" value="Genomic_DNA"/>
</dbReference>
<evidence type="ECO:0000259" key="6">
    <source>
        <dbReference type="Pfam" id="PF01368"/>
    </source>
</evidence>
<dbReference type="InterPro" id="IPR038763">
    <property type="entry name" value="DHH_sf"/>
</dbReference>
<dbReference type="InterPro" id="IPR051673">
    <property type="entry name" value="SSDNA_exonuclease_RecJ"/>
</dbReference>
<organism evidence="10 11">
    <name type="scientific">Lacticaseibacillus brantae DSM 23927</name>
    <dbReference type="NCBI Taxonomy" id="1423727"/>
    <lineage>
        <taxon>Bacteria</taxon>
        <taxon>Bacillati</taxon>
        <taxon>Bacillota</taxon>
        <taxon>Bacilli</taxon>
        <taxon>Lactobacillales</taxon>
        <taxon>Lactobacillaceae</taxon>
        <taxon>Lacticaseibacillus</taxon>
    </lineage>
</organism>
<dbReference type="PATRIC" id="fig|1423727.3.peg.447"/>
<dbReference type="InterPro" id="IPR041122">
    <property type="entry name" value="RecJ_OB"/>
</dbReference>
<dbReference type="GO" id="GO:0006281">
    <property type="term" value="P:DNA repair"/>
    <property type="evidence" value="ECO:0007669"/>
    <property type="project" value="InterPro"/>
</dbReference>
<dbReference type="InterPro" id="IPR004610">
    <property type="entry name" value="RecJ"/>
</dbReference>
<dbReference type="Gene3D" id="3.90.1640.30">
    <property type="match status" value="1"/>
</dbReference>
<dbReference type="InterPro" id="IPR018779">
    <property type="entry name" value="RecJ_C"/>
</dbReference>
<dbReference type="STRING" id="1423727.FC34_GL000445"/>
<keyword evidence="3" id="KW-0540">Nuclease</keyword>
<evidence type="ECO:0000256" key="5">
    <source>
        <dbReference type="ARBA" id="ARBA00022839"/>
    </source>
</evidence>
<evidence type="ECO:0000259" key="8">
    <source>
        <dbReference type="Pfam" id="PF10141"/>
    </source>
</evidence>
<dbReference type="GO" id="GO:0008409">
    <property type="term" value="F:5'-3' exonuclease activity"/>
    <property type="evidence" value="ECO:0007669"/>
    <property type="project" value="InterPro"/>
</dbReference>
<dbReference type="OrthoDB" id="9809852at2"/>
<dbReference type="AlphaFoldDB" id="A0A0R2B0F9"/>
<evidence type="ECO:0000256" key="3">
    <source>
        <dbReference type="ARBA" id="ARBA00022722"/>
    </source>
</evidence>
<proteinExistence type="inferred from homology"/>
<protein>
    <recommendedName>
        <fullName evidence="2">Single-stranded-DNA-specific exonuclease RecJ</fullName>
    </recommendedName>
</protein>
<evidence type="ECO:0000256" key="4">
    <source>
        <dbReference type="ARBA" id="ARBA00022801"/>
    </source>
</evidence>
<dbReference type="Pfam" id="PF17768">
    <property type="entry name" value="RecJ_OB"/>
    <property type="match status" value="1"/>
</dbReference>
<evidence type="ECO:0000259" key="9">
    <source>
        <dbReference type="Pfam" id="PF17768"/>
    </source>
</evidence>
<feature type="domain" description="DDH" evidence="6">
    <location>
        <begin position="90"/>
        <end position="232"/>
    </location>
</feature>
<evidence type="ECO:0000313" key="10">
    <source>
        <dbReference type="EMBL" id="KRM72735.1"/>
    </source>
</evidence>
<evidence type="ECO:0000313" key="11">
    <source>
        <dbReference type="Proteomes" id="UP000051672"/>
    </source>
</evidence>
<dbReference type="Pfam" id="PF02272">
    <property type="entry name" value="DHHA1"/>
    <property type="match status" value="1"/>
</dbReference>
<dbReference type="NCBIfam" id="TIGR00644">
    <property type="entry name" value="recJ"/>
    <property type="match status" value="1"/>
</dbReference>
<dbReference type="SUPFAM" id="SSF64182">
    <property type="entry name" value="DHH phosphoesterases"/>
    <property type="match status" value="1"/>
</dbReference>
<keyword evidence="4" id="KW-0378">Hydrolase</keyword>
<dbReference type="Pfam" id="PF01368">
    <property type="entry name" value="DHH"/>
    <property type="match status" value="1"/>
</dbReference>
<dbReference type="Pfam" id="PF10141">
    <property type="entry name" value="ssDNA-exonuc_C"/>
    <property type="match status" value="1"/>
</dbReference>
<dbReference type="Gene3D" id="3.10.310.30">
    <property type="match status" value="1"/>
</dbReference>
<dbReference type="PANTHER" id="PTHR30255">
    <property type="entry name" value="SINGLE-STRANDED-DNA-SPECIFIC EXONUCLEASE RECJ"/>
    <property type="match status" value="1"/>
</dbReference>
<feature type="domain" description="RecJ OB" evidence="9">
    <location>
        <begin position="461"/>
        <end position="561"/>
    </location>
</feature>
<feature type="domain" description="DHHA1" evidence="7">
    <location>
        <begin position="356"/>
        <end position="444"/>
    </location>
</feature>
<dbReference type="GO" id="GO:0003676">
    <property type="term" value="F:nucleic acid binding"/>
    <property type="evidence" value="ECO:0007669"/>
    <property type="project" value="InterPro"/>
</dbReference>
<dbReference type="GO" id="GO:0006310">
    <property type="term" value="P:DNA recombination"/>
    <property type="evidence" value="ECO:0007669"/>
    <property type="project" value="InterPro"/>
</dbReference>
<gene>
    <name evidence="10" type="ORF">FC34_GL000445</name>
</gene>
<name>A0A0R2B0F9_9LACO</name>
<comment type="caution">
    <text evidence="10">The sequence shown here is derived from an EMBL/GenBank/DDBJ whole genome shotgun (WGS) entry which is preliminary data.</text>
</comment>
<feature type="domain" description="Single-stranded-DNA-specific exonuclease RecJ C-terminal" evidence="8">
    <location>
        <begin position="571"/>
        <end position="757"/>
    </location>
</feature>
<dbReference type="Proteomes" id="UP000051672">
    <property type="component" value="Unassembled WGS sequence"/>
</dbReference>
<evidence type="ECO:0000256" key="2">
    <source>
        <dbReference type="ARBA" id="ARBA00019841"/>
    </source>
</evidence>
<evidence type="ECO:0000259" key="7">
    <source>
        <dbReference type="Pfam" id="PF02272"/>
    </source>
</evidence>
<dbReference type="InterPro" id="IPR001667">
    <property type="entry name" value="DDH_dom"/>
</dbReference>
<sequence>MQLERTIIVDVRYDWQYQPAPSSTEIQALSQELAVSPLVATLLLERGINSADAWDRFAHPDMAALHDPFALHDMQKAIDRIQQAVAENQKITIYGDYDVDGLTSATIMLEALQSVGAEPDVYIPNRFTDGYGPNAEVYRYLQKSGTQLVITVDNGIAGAEVIDEAMANGMDVIVTDHHELPQILPQAVAVVHPRYPGSDYPFGDLSGAGVAFKVATALLGEVPIESVDLAALGAVADLVSLTDENRILVQLGLQLIHQQPRLGISALLEVADVKPEAVNETTIGFVIGPRLNALGRLGDAGEGVDLLTTFDETEAEVLAKKINTINEERQKLVQQITIEALAMAQSPDRANDQTLLLAHEGWHEGVLGIVASRIVETTGKPTVVMRIEGDQAKGSGRSVPAYHLFNSVDAVRDLTTHFGGHHMAIGLTAPVANLDAIHAAMEKAAVISLAETPKPPLTIAGRLEQQDLTLANYEALRALAPFGSGNPQPVFELKPKAISDVRTMGKDGSHLRFKTDGISVVGFGFGAAQAEMTAATQMKLAVLLEENVWQGRTSLQLRLKDVKVPSVPIKDLRLPKPSGEQFRASSTYLFFNEKKMQQLTHQYTFGGPTQLVSQQQAPVENAVLVDLPTDEASLKQALNVTTWPIGVIFSSTPAELVGMPTRTEFGQVLRFLQQQPHFDKHHLPQIATATHLAVSQVILIIQVFFELNFVTIDGAFISPVENPAKQALESASAYSNRQAFLNLAHQLQTLPTRELLHYLQTLEGLEG</sequence>
<dbReference type="PANTHER" id="PTHR30255:SF2">
    <property type="entry name" value="SINGLE-STRANDED-DNA-SPECIFIC EXONUCLEASE RECJ"/>
    <property type="match status" value="1"/>
</dbReference>
<reference evidence="10 11" key="1">
    <citation type="journal article" date="2015" name="Genome Announc.">
        <title>Expanding the biotechnology potential of lactobacilli through comparative genomics of 213 strains and associated genera.</title>
        <authorList>
            <person name="Sun Z."/>
            <person name="Harris H.M."/>
            <person name="McCann A."/>
            <person name="Guo C."/>
            <person name="Argimon S."/>
            <person name="Zhang W."/>
            <person name="Yang X."/>
            <person name="Jeffery I.B."/>
            <person name="Cooney J.C."/>
            <person name="Kagawa T.F."/>
            <person name="Liu W."/>
            <person name="Song Y."/>
            <person name="Salvetti E."/>
            <person name="Wrobel A."/>
            <person name="Rasinkangas P."/>
            <person name="Parkhill J."/>
            <person name="Rea M.C."/>
            <person name="O'Sullivan O."/>
            <person name="Ritari J."/>
            <person name="Douillard F.P."/>
            <person name="Paul Ross R."/>
            <person name="Yang R."/>
            <person name="Briner A.E."/>
            <person name="Felis G.E."/>
            <person name="de Vos W.M."/>
            <person name="Barrangou R."/>
            <person name="Klaenhammer T.R."/>
            <person name="Caufield P.W."/>
            <person name="Cui Y."/>
            <person name="Zhang H."/>
            <person name="O'Toole P.W."/>
        </authorList>
    </citation>
    <scope>NUCLEOTIDE SEQUENCE [LARGE SCALE GENOMIC DNA]</scope>
    <source>
        <strain evidence="10 11">DSM 23927</strain>
    </source>
</reference>
<evidence type="ECO:0000256" key="1">
    <source>
        <dbReference type="ARBA" id="ARBA00005915"/>
    </source>
</evidence>
<comment type="similarity">
    <text evidence="1">Belongs to the RecJ family.</text>
</comment>
<accession>A0A0R2B0F9</accession>
<keyword evidence="11" id="KW-1185">Reference proteome</keyword>
<dbReference type="InterPro" id="IPR003156">
    <property type="entry name" value="DHHA1_dom"/>
</dbReference>
<keyword evidence="5 10" id="KW-0269">Exonuclease</keyword>